<dbReference type="Proteomes" id="UP001430954">
    <property type="component" value="Unassembled WGS sequence"/>
</dbReference>
<name>A0ABS7T682_9GAMM</name>
<proteinExistence type="predicted"/>
<keyword evidence="1" id="KW-1133">Transmembrane helix</keyword>
<evidence type="ECO:0000313" key="3">
    <source>
        <dbReference type="EMBL" id="MBZ4039379.1"/>
    </source>
</evidence>
<accession>A0ABS7T682</accession>
<evidence type="ECO:0000256" key="1">
    <source>
        <dbReference type="SAM" id="Phobius"/>
    </source>
</evidence>
<organism evidence="3 4">
    <name type="scientific">Novilysobacter selenitireducens</name>
    <dbReference type="NCBI Taxonomy" id="2872639"/>
    <lineage>
        <taxon>Bacteria</taxon>
        <taxon>Pseudomonadati</taxon>
        <taxon>Pseudomonadota</taxon>
        <taxon>Gammaproteobacteria</taxon>
        <taxon>Lysobacterales</taxon>
        <taxon>Lysobacteraceae</taxon>
        <taxon>Novilysobacter</taxon>
    </lineage>
</organism>
<dbReference type="PANTHER" id="PTHR30441">
    <property type="entry name" value="DUF748 DOMAIN-CONTAINING PROTEIN"/>
    <property type="match status" value="1"/>
</dbReference>
<keyword evidence="1" id="KW-0812">Transmembrane</keyword>
<keyword evidence="4" id="KW-1185">Reference proteome</keyword>
<feature type="domain" description="AsmA" evidence="2">
    <location>
        <begin position="209"/>
        <end position="558"/>
    </location>
</feature>
<evidence type="ECO:0000313" key="4">
    <source>
        <dbReference type="Proteomes" id="UP001430954"/>
    </source>
</evidence>
<feature type="domain" description="AsmA" evidence="2">
    <location>
        <begin position="34"/>
        <end position="152"/>
    </location>
</feature>
<dbReference type="EMBL" id="JAINZW010000003">
    <property type="protein sequence ID" value="MBZ4039379.1"/>
    <property type="molecule type" value="Genomic_DNA"/>
</dbReference>
<dbReference type="InterPro" id="IPR007844">
    <property type="entry name" value="AsmA"/>
</dbReference>
<dbReference type="Pfam" id="PF05170">
    <property type="entry name" value="AsmA"/>
    <property type="match status" value="2"/>
</dbReference>
<protein>
    <submittedName>
        <fullName evidence="3">AsmA family protein</fullName>
    </submittedName>
</protein>
<dbReference type="PANTHER" id="PTHR30441:SF9">
    <property type="entry name" value="ASMA FAMILY PROTEIN YHJG"/>
    <property type="match status" value="1"/>
</dbReference>
<dbReference type="InterPro" id="IPR052894">
    <property type="entry name" value="AsmA-related"/>
</dbReference>
<gene>
    <name evidence="3" type="ORF">K6753_07515</name>
</gene>
<sequence>MTSTSPQERPTGTRTGPALHFQRVGASIRAHPVLTALTAALATLLALILLWDWNWFRGPVERQVEARTGRSFDIGGDLDVDLGRITTIRAADLTLGNVAWSKRDAMASADLLQFTVDVPALFTGNVRLPELRLSSPEVWFEAGEEPGGNWTFGDGDGPGPHLGDIWIEDGRLHFQDAANDTRIDVAVVSRRSRRGGNAPVGIAGDGIWKGEPFDIQGVTESPLELRDSERPYRVDLQAEAGPTRAHARGALVNPFRFRDFDLKLELAGRDLADLYPLIGIATPNTPPYTLDGRLQRDGRVWTYKDLSGQVGDSDLAGTASVDTSGERPFLRADLRSQHLDFDDLAGFVGGAPKSGAGETGNSELTAANRDTRARGRVLPDTPYELDKLRAMDADVRLRAATLEAPGWPLEDMDAHLFLGGGQLRLDPLNFGVADGDIRSTIQMDAREDTIRTRADINARGLTLAKLLPTVELARDAVGKVGGRVTLAGQGNSVAGMLGTSSGDVAIGMGPGRISNLLMEFAGLDLAEIIKFKMTDDRQIPVRCAFGDFGVKNGVMQARALAFDTTDTILVGSGTISLRNERLDLLIRPRPKDRSLLSLRSPLVVTGSFADPDIRPDFKRLGLRGAIALTLASVAPPAGLLATLELGPGENAACGGQYAE</sequence>
<reference evidence="3 4" key="1">
    <citation type="submission" date="2021-09" db="EMBL/GenBank/DDBJ databases">
        <title>Lysobacter sp. 13A isolated from the river sediment.</title>
        <authorList>
            <person name="Liu H."/>
            <person name="Li S."/>
            <person name="Mao S."/>
        </authorList>
    </citation>
    <scope>NUCLEOTIDE SEQUENCE [LARGE SCALE GENOMIC DNA]</scope>
    <source>
        <strain evidence="3 4">13A</strain>
    </source>
</reference>
<evidence type="ECO:0000259" key="2">
    <source>
        <dbReference type="Pfam" id="PF05170"/>
    </source>
</evidence>
<feature type="transmembrane region" description="Helical" evidence="1">
    <location>
        <begin position="33"/>
        <end position="53"/>
    </location>
</feature>
<comment type="caution">
    <text evidence="3">The sequence shown here is derived from an EMBL/GenBank/DDBJ whole genome shotgun (WGS) entry which is preliminary data.</text>
</comment>
<keyword evidence="1" id="KW-0472">Membrane</keyword>